<feature type="domain" description="RNA polymerase sigma factor 70 region 4 type 2" evidence="6">
    <location>
        <begin position="122"/>
        <end position="173"/>
    </location>
</feature>
<proteinExistence type="inferred from homology"/>
<dbReference type="Gene3D" id="1.10.1740.10">
    <property type="match status" value="1"/>
</dbReference>
<dbReference type="InterPro" id="IPR036388">
    <property type="entry name" value="WH-like_DNA-bd_sf"/>
</dbReference>
<dbReference type="RefSeq" id="WP_046145924.1">
    <property type="nucleotide sequence ID" value="NZ_KQ033912.1"/>
</dbReference>
<dbReference type="InterPro" id="IPR039425">
    <property type="entry name" value="RNA_pol_sigma-70-like"/>
</dbReference>
<dbReference type="GO" id="GO:0006352">
    <property type="term" value="P:DNA-templated transcription initiation"/>
    <property type="evidence" value="ECO:0007669"/>
    <property type="project" value="InterPro"/>
</dbReference>
<sequence length="182" mass="21472">MQISDEKLWESCLTGDKEAFKEIYCRFYSLLYNYGSKLVSDKDLVKDCIQDIFIKLIQNYPSLSPTPNVKGYLIKALRNKLYDALEKEKPTDDITLYEEVFITDELFPLLSFDDSEADDRARRLMQVFSLLSSHQQEIIYLYYVNELKHEEIAEIMGINYQSSKNLLFRSLSSLKRLYLKKD</sequence>
<dbReference type="AlphaFoldDB" id="A0A0F5JHZ4"/>
<dbReference type="Pfam" id="PF04542">
    <property type="entry name" value="Sigma70_r2"/>
    <property type="match status" value="1"/>
</dbReference>
<accession>A0A0F5JHZ4</accession>
<dbReference type="InterPro" id="IPR013324">
    <property type="entry name" value="RNA_pol_sigma_r3/r4-like"/>
</dbReference>
<dbReference type="STRING" id="927665.HMPREF1535_01853"/>
<dbReference type="Gene3D" id="1.10.10.10">
    <property type="entry name" value="Winged helix-like DNA-binding domain superfamily/Winged helix DNA-binding domain"/>
    <property type="match status" value="1"/>
</dbReference>
<gene>
    <name evidence="7" type="ORF">HMPREF1535_01853</name>
</gene>
<dbReference type="InterPro" id="IPR013325">
    <property type="entry name" value="RNA_pol_sigma_r2"/>
</dbReference>
<evidence type="ECO:0000259" key="5">
    <source>
        <dbReference type="Pfam" id="PF04542"/>
    </source>
</evidence>
<keyword evidence="4" id="KW-0804">Transcription</keyword>
<dbReference type="CDD" id="cd06171">
    <property type="entry name" value="Sigma70_r4"/>
    <property type="match status" value="1"/>
</dbReference>
<dbReference type="Pfam" id="PF08281">
    <property type="entry name" value="Sigma70_r4_2"/>
    <property type="match status" value="1"/>
</dbReference>
<protein>
    <submittedName>
        <fullName evidence="7">Sigma-70 family RNA polymerase sigma factor</fullName>
    </submittedName>
</protein>
<evidence type="ECO:0000259" key="6">
    <source>
        <dbReference type="Pfam" id="PF08281"/>
    </source>
</evidence>
<evidence type="ECO:0000256" key="2">
    <source>
        <dbReference type="ARBA" id="ARBA00023015"/>
    </source>
</evidence>
<reference evidence="7 8" key="1">
    <citation type="submission" date="2013-04" db="EMBL/GenBank/DDBJ databases">
        <title>The Genome Sequence of Parabacteroides goldsteinii DSM 19448.</title>
        <authorList>
            <consortium name="The Broad Institute Genomics Platform"/>
            <person name="Earl A."/>
            <person name="Ward D."/>
            <person name="Feldgarden M."/>
            <person name="Gevers D."/>
            <person name="Martens E."/>
            <person name="Sakamoto M."/>
            <person name="Benno Y."/>
            <person name="Song Y."/>
            <person name="Liu C."/>
            <person name="Lee J."/>
            <person name="Bolanos M."/>
            <person name="Vaisanen M.L."/>
            <person name="Finegold S.M."/>
            <person name="Walker B."/>
            <person name="Young S."/>
            <person name="Zeng Q."/>
            <person name="Gargeya S."/>
            <person name="Fitzgerald M."/>
            <person name="Haas B."/>
            <person name="Abouelleil A."/>
            <person name="Allen A.W."/>
            <person name="Alvarado L."/>
            <person name="Arachchi H.M."/>
            <person name="Berlin A.M."/>
            <person name="Chapman S.B."/>
            <person name="Gainer-Dewar J."/>
            <person name="Goldberg J."/>
            <person name="Griggs A."/>
            <person name="Gujja S."/>
            <person name="Hansen M."/>
            <person name="Howarth C."/>
            <person name="Imamovic A."/>
            <person name="Ireland A."/>
            <person name="Larimer J."/>
            <person name="McCowan C."/>
            <person name="Murphy C."/>
            <person name="Pearson M."/>
            <person name="Poon T.W."/>
            <person name="Priest M."/>
            <person name="Roberts A."/>
            <person name="Saif S."/>
            <person name="Shea T."/>
            <person name="Sisk P."/>
            <person name="Sykes S."/>
            <person name="Wortman J."/>
            <person name="Nusbaum C."/>
            <person name="Birren B."/>
        </authorList>
    </citation>
    <scope>NUCLEOTIDE SEQUENCE [LARGE SCALE GENOMIC DNA]</scope>
    <source>
        <strain evidence="7 8">DSM 19448</strain>
    </source>
</reference>
<dbReference type="EMBL" id="AQHV01000010">
    <property type="protein sequence ID" value="KKB57200.1"/>
    <property type="molecule type" value="Genomic_DNA"/>
</dbReference>
<evidence type="ECO:0000256" key="4">
    <source>
        <dbReference type="ARBA" id="ARBA00023163"/>
    </source>
</evidence>
<evidence type="ECO:0000256" key="1">
    <source>
        <dbReference type="ARBA" id="ARBA00010641"/>
    </source>
</evidence>
<name>A0A0F5JHZ4_9BACT</name>
<feature type="domain" description="RNA polymerase sigma-70 region 2" evidence="5">
    <location>
        <begin position="26"/>
        <end position="89"/>
    </location>
</feature>
<dbReference type="SUPFAM" id="SSF88946">
    <property type="entry name" value="Sigma2 domain of RNA polymerase sigma factors"/>
    <property type="match status" value="1"/>
</dbReference>
<keyword evidence="3" id="KW-0731">Sigma factor</keyword>
<dbReference type="PANTHER" id="PTHR43133">
    <property type="entry name" value="RNA POLYMERASE ECF-TYPE SIGMA FACTO"/>
    <property type="match status" value="1"/>
</dbReference>
<dbReference type="InterPro" id="IPR013249">
    <property type="entry name" value="RNA_pol_sigma70_r4_t2"/>
</dbReference>
<organism evidence="7 8">
    <name type="scientific">Parabacteroides goldsteinii DSM 19448 = WAL 12034</name>
    <dbReference type="NCBI Taxonomy" id="927665"/>
    <lineage>
        <taxon>Bacteria</taxon>
        <taxon>Pseudomonadati</taxon>
        <taxon>Bacteroidota</taxon>
        <taxon>Bacteroidia</taxon>
        <taxon>Bacteroidales</taxon>
        <taxon>Tannerellaceae</taxon>
        <taxon>Parabacteroides</taxon>
    </lineage>
</organism>
<evidence type="ECO:0000256" key="3">
    <source>
        <dbReference type="ARBA" id="ARBA00023082"/>
    </source>
</evidence>
<evidence type="ECO:0000313" key="8">
    <source>
        <dbReference type="Proteomes" id="UP000033047"/>
    </source>
</evidence>
<dbReference type="Proteomes" id="UP000033047">
    <property type="component" value="Unassembled WGS sequence"/>
</dbReference>
<comment type="caution">
    <text evidence="7">The sequence shown here is derived from an EMBL/GenBank/DDBJ whole genome shotgun (WGS) entry which is preliminary data.</text>
</comment>
<evidence type="ECO:0000313" key="7">
    <source>
        <dbReference type="EMBL" id="KKB57200.1"/>
    </source>
</evidence>
<keyword evidence="2" id="KW-0805">Transcription regulation</keyword>
<dbReference type="GO" id="GO:0003677">
    <property type="term" value="F:DNA binding"/>
    <property type="evidence" value="ECO:0007669"/>
    <property type="project" value="InterPro"/>
</dbReference>
<dbReference type="PATRIC" id="fig|927665.4.peg.1894"/>
<comment type="similarity">
    <text evidence="1">Belongs to the sigma-70 factor family. ECF subfamily.</text>
</comment>
<dbReference type="GO" id="GO:0016987">
    <property type="term" value="F:sigma factor activity"/>
    <property type="evidence" value="ECO:0007669"/>
    <property type="project" value="UniProtKB-KW"/>
</dbReference>
<dbReference type="HOGENOM" id="CLU_047691_4_2_10"/>
<dbReference type="InterPro" id="IPR014284">
    <property type="entry name" value="RNA_pol_sigma-70_dom"/>
</dbReference>
<dbReference type="NCBIfam" id="TIGR02937">
    <property type="entry name" value="sigma70-ECF"/>
    <property type="match status" value="1"/>
</dbReference>
<dbReference type="InterPro" id="IPR007627">
    <property type="entry name" value="RNA_pol_sigma70_r2"/>
</dbReference>
<dbReference type="SUPFAM" id="SSF88659">
    <property type="entry name" value="Sigma3 and sigma4 domains of RNA polymerase sigma factors"/>
    <property type="match status" value="1"/>
</dbReference>
<dbReference type="PANTHER" id="PTHR43133:SF46">
    <property type="entry name" value="RNA POLYMERASE SIGMA-70 FACTOR ECF SUBFAMILY"/>
    <property type="match status" value="1"/>
</dbReference>